<dbReference type="Gene3D" id="1.10.10.10">
    <property type="entry name" value="Winged helix-like DNA-binding domain superfamily/Winged helix DNA-binding domain"/>
    <property type="match status" value="1"/>
</dbReference>
<sequence length="87" mass="9477">MTTLTAFQLRCVMALRREPNAIASSTAIGHRARVARIAVASAMRSLERRGLAHSFPSDNSQWAVKLWALTPRGRAEIPLSPAPARPS</sequence>
<dbReference type="EMBL" id="CAJZAG010000012">
    <property type="protein sequence ID" value="CAG9183881.1"/>
    <property type="molecule type" value="Genomic_DNA"/>
</dbReference>
<dbReference type="RefSeq" id="WP_223994061.1">
    <property type="nucleotide sequence ID" value="NZ_CAJZAG010000012.1"/>
</dbReference>
<evidence type="ECO:0000313" key="2">
    <source>
        <dbReference type="Proteomes" id="UP000706525"/>
    </source>
</evidence>
<keyword evidence="2" id="KW-1185">Reference proteome</keyword>
<comment type="caution">
    <text evidence="1">The sequence shown here is derived from an EMBL/GenBank/DDBJ whole genome shotgun (WGS) entry which is preliminary data.</text>
</comment>
<dbReference type="SUPFAM" id="SSF46785">
    <property type="entry name" value="Winged helix' DNA-binding domain"/>
    <property type="match status" value="1"/>
</dbReference>
<name>A0ABM8XUH8_9BURK</name>
<gene>
    <name evidence="1" type="ORF">LMG32289_05452</name>
</gene>
<organism evidence="1 2">
    <name type="scientific">Cupriavidus pampae</name>
    <dbReference type="NCBI Taxonomy" id="659251"/>
    <lineage>
        <taxon>Bacteria</taxon>
        <taxon>Pseudomonadati</taxon>
        <taxon>Pseudomonadota</taxon>
        <taxon>Betaproteobacteria</taxon>
        <taxon>Burkholderiales</taxon>
        <taxon>Burkholderiaceae</taxon>
        <taxon>Cupriavidus</taxon>
    </lineage>
</organism>
<proteinExistence type="predicted"/>
<protein>
    <recommendedName>
        <fullName evidence="3">MarR family transcriptional regulator</fullName>
    </recommendedName>
</protein>
<dbReference type="InterPro" id="IPR036390">
    <property type="entry name" value="WH_DNA-bd_sf"/>
</dbReference>
<accession>A0ABM8XUH8</accession>
<evidence type="ECO:0008006" key="3">
    <source>
        <dbReference type="Google" id="ProtNLM"/>
    </source>
</evidence>
<dbReference type="InterPro" id="IPR036388">
    <property type="entry name" value="WH-like_DNA-bd_sf"/>
</dbReference>
<reference evidence="1 2" key="1">
    <citation type="submission" date="2021-08" db="EMBL/GenBank/DDBJ databases">
        <authorList>
            <person name="Peeters C."/>
        </authorList>
    </citation>
    <scope>NUCLEOTIDE SEQUENCE [LARGE SCALE GENOMIC DNA]</scope>
    <source>
        <strain evidence="1 2">LMG 32289</strain>
    </source>
</reference>
<dbReference type="Proteomes" id="UP000706525">
    <property type="component" value="Unassembled WGS sequence"/>
</dbReference>
<evidence type="ECO:0000313" key="1">
    <source>
        <dbReference type="EMBL" id="CAG9183881.1"/>
    </source>
</evidence>